<dbReference type="AlphaFoldDB" id="A0A2U3VPI2"/>
<dbReference type="PANTHER" id="PTHR36290">
    <property type="entry name" value="RIKEN CDNA D630039A03 GENE"/>
    <property type="match status" value="1"/>
</dbReference>
<feature type="domain" description="TBC1" evidence="2">
    <location>
        <begin position="39"/>
        <end position="154"/>
    </location>
</feature>
<name>A0A2U3VPI2_ODORO</name>
<feature type="region of interest" description="Disordered" evidence="1">
    <location>
        <begin position="193"/>
        <end position="239"/>
    </location>
</feature>
<sequence>MKGLPCPCPARPHFRLLGSCFMAEGSGTQAPGKEPPLSIQVLRAQYAGLRRQQRAQAHLVVLPKGGYTPVPAESMVSPVWINKERRHSLSLEDADPEAEGMLEEADGGCLQAPESPWHTHLEMYRCIQTFHQETSLSVKHKDKLMGSEQRLPQEGDPGLFENNQMTQQGTTILQTAQRECPVGNAEIKVVGSGLNKDIQPPPSKKNPHWSGKPAHYPFPQRKTPRISQTARNLGLYGPA</sequence>
<dbReference type="InterPro" id="IPR032738">
    <property type="entry name" value="Tbc1d30_C"/>
</dbReference>
<evidence type="ECO:0000256" key="1">
    <source>
        <dbReference type="SAM" id="MobiDB-lite"/>
    </source>
</evidence>
<gene>
    <name evidence="4" type="primary">LOC101382406</name>
</gene>
<dbReference type="OrthoDB" id="9935880at2759"/>
<reference evidence="4" key="1">
    <citation type="submission" date="2025-08" db="UniProtKB">
        <authorList>
            <consortium name="RefSeq"/>
        </authorList>
    </citation>
    <scope>IDENTIFICATION</scope>
</reference>
<protein>
    <submittedName>
        <fullName evidence="4">Uncharacterized protein C9orf152 homolog</fullName>
    </submittedName>
</protein>
<dbReference type="InParanoid" id="A0A2U3VPI2"/>
<accession>A0A2U3VPI2</accession>
<dbReference type="CTD" id="113419493"/>
<dbReference type="KEGG" id="oro:101382406"/>
<evidence type="ECO:0000259" key="2">
    <source>
        <dbReference type="Pfam" id="PF15733"/>
    </source>
</evidence>
<proteinExistence type="predicted"/>
<dbReference type="GeneID" id="101382406"/>
<dbReference type="RefSeq" id="XP_004397075.1">
    <property type="nucleotide sequence ID" value="XM_004397018.1"/>
</dbReference>
<keyword evidence="3" id="KW-1185">Reference proteome</keyword>
<evidence type="ECO:0000313" key="3">
    <source>
        <dbReference type="Proteomes" id="UP000245340"/>
    </source>
</evidence>
<evidence type="ECO:0000313" key="4">
    <source>
        <dbReference type="RefSeq" id="XP_004397075.1"/>
    </source>
</evidence>
<dbReference type="Proteomes" id="UP000245340">
    <property type="component" value="Unplaced"/>
</dbReference>
<dbReference type="PANTHER" id="PTHR36290:SF1">
    <property type="entry name" value="RIKEN CDNA D630039A03 GENE"/>
    <property type="match status" value="1"/>
</dbReference>
<dbReference type="STRING" id="9708.A0A2U3VPI2"/>
<dbReference type="Pfam" id="PF15733">
    <property type="entry name" value="DUF4682"/>
    <property type="match status" value="1"/>
</dbReference>
<organism evidence="3 4">
    <name type="scientific">Odobenus rosmarus divergens</name>
    <name type="common">Pacific walrus</name>
    <dbReference type="NCBI Taxonomy" id="9708"/>
    <lineage>
        <taxon>Eukaryota</taxon>
        <taxon>Metazoa</taxon>
        <taxon>Chordata</taxon>
        <taxon>Craniata</taxon>
        <taxon>Vertebrata</taxon>
        <taxon>Euteleostomi</taxon>
        <taxon>Mammalia</taxon>
        <taxon>Eutheria</taxon>
        <taxon>Laurasiatheria</taxon>
        <taxon>Carnivora</taxon>
        <taxon>Caniformia</taxon>
        <taxon>Pinnipedia</taxon>
        <taxon>Odobenidae</taxon>
        <taxon>Odobenus</taxon>
    </lineage>
</organism>